<accession>A0A938XTK4</accession>
<protein>
    <submittedName>
        <fullName evidence="1">Uncharacterized protein</fullName>
    </submittedName>
</protein>
<name>A0A938XTK4_9FIRM</name>
<comment type="caution">
    <text evidence="1">The sequence shown here is derived from an EMBL/GenBank/DDBJ whole genome shotgun (WGS) entry which is preliminary data.</text>
</comment>
<dbReference type="RefSeq" id="WP_239550978.1">
    <property type="nucleotide sequence ID" value="NZ_JAFBDQ010000006.1"/>
</dbReference>
<gene>
    <name evidence="1" type="ORF">JOC47_001490</name>
</gene>
<dbReference type="EMBL" id="JAFBDQ010000006">
    <property type="protein sequence ID" value="MBM7556639.1"/>
    <property type="molecule type" value="Genomic_DNA"/>
</dbReference>
<reference evidence="1" key="1">
    <citation type="submission" date="2021-01" db="EMBL/GenBank/DDBJ databases">
        <title>Genomic Encyclopedia of Type Strains, Phase IV (KMG-IV): sequencing the most valuable type-strain genomes for metagenomic binning, comparative biology and taxonomic classification.</title>
        <authorList>
            <person name="Goeker M."/>
        </authorList>
    </citation>
    <scope>NUCLEOTIDE SEQUENCE</scope>
    <source>
        <strain evidence="1">DSM 23230</strain>
    </source>
</reference>
<keyword evidence="2" id="KW-1185">Reference proteome</keyword>
<organism evidence="1 2">
    <name type="scientific">Halanaerobacter jeridensis</name>
    <dbReference type="NCBI Taxonomy" id="706427"/>
    <lineage>
        <taxon>Bacteria</taxon>
        <taxon>Bacillati</taxon>
        <taxon>Bacillota</taxon>
        <taxon>Clostridia</taxon>
        <taxon>Halanaerobiales</taxon>
        <taxon>Halobacteroidaceae</taxon>
        <taxon>Halanaerobacter</taxon>
    </lineage>
</organism>
<dbReference type="Proteomes" id="UP000774000">
    <property type="component" value="Unassembled WGS sequence"/>
</dbReference>
<sequence>MNKEDIDRDECILAAGSVPCTNCGECLICDLDESKKCDNCMECVDMEGFNAVGISGVDYDSEEGMNL</sequence>
<dbReference type="AlphaFoldDB" id="A0A938XTK4"/>
<evidence type="ECO:0000313" key="1">
    <source>
        <dbReference type="EMBL" id="MBM7556639.1"/>
    </source>
</evidence>
<proteinExistence type="predicted"/>
<evidence type="ECO:0000313" key="2">
    <source>
        <dbReference type="Proteomes" id="UP000774000"/>
    </source>
</evidence>